<evidence type="ECO:0000256" key="12">
    <source>
        <dbReference type="SAM" id="MobiDB-lite"/>
    </source>
</evidence>
<keyword evidence="4" id="KW-0862">Zinc</keyword>
<keyword evidence="1" id="KW-0819">tRNA processing</keyword>
<dbReference type="AlphaFoldDB" id="A0A812E2P8"/>
<evidence type="ECO:0000256" key="11">
    <source>
        <dbReference type="ARBA" id="ARBA00047635"/>
    </source>
</evidence>
<dbReference type="InterPro" id="IPR002466">
    <property type="entry name" value="A_deamin"/>
</dbReference>
<dbReference type="EMBL" id="CAHIKZ030004639">
    <property type="protein sequence ID" value="CAE1313414.1"/>
    <property type="molecule type" value="Genomic_DNA"/>
</dbReference>
<evidence type="ECO:0000259" key="13">
    <source>
        <dbReference type="PROSITE" id="PS50141"/>
    </source>
</evidence>
<evidence type="ECO:0000256" key="8">
    <source>
        <dbReference type="ARBA" id="ARBA00038940"/>
    </source>
</evidence>
<dbReference type="PANTHER" id="PTHR46516">
    <property type="entry name" value="TRNA-SPECIFIC ADENOSINE DEAMINASE 1"/>
    <property type="match status" value="1"/>
</dbReference>
<evidence type="ECO:0000313" key="15">
    <source>
        <dbReference type="Proteomes" id="UP000597762"/>
    </source>
</evidence>
<dbReference type="GO" id="GO:0043829">
    <property type="term" value="F:tRNA-specific adenosine-37 deaminase activity"/>
    <property type="evidence" value="ECO:0007669"/>
    <property type="project" value="UniProtKB-EC"/>
</dbReference>
<protein>
    <recommendedName>
        <fullName evidence="9">tRNA-specific adenosine deaminase 1</fullName>
        <ecNumber evidence="8">3.5.4.34</ecNumber>
    </recommendedName>
    <alternativeName>
        <fullName evidence="10">tRNA-specific adenosine-37 deaminase</fullName>
    </alternativeName>
</protein>
<evidence type="ECO:0000256" key="5">
    <source>
        <dbReference type="ARBA" id="ARBA00037026"/>
    </source>
</evidence>
<evidence type="ECO:0000256" key="9">
    <source>
        <dbReference type="ARBA" id="ARBA00040502"/>
    </source>
</evidence>
<dbReference type="GO" id="GO:0008033">
    <property type="term" value="P:tRNA processing"/>
    <property type="evidence" value="ECO:0007669"/>
    <property type="project" value="UniProtKB-KW"/>
</dbReference>
<dbReference type="OrthoDB" id="10268011at2759"/>
<evidence type="ECO:0000256" key="1">
    <source>
        <dbReference type="ARBA" id="ARBA00022694"/>
    </source>
</evidence>
<organism evidence="14 15">
    <name type="scientific">Acanthosepion pharaonis</name>
    <name type="common">Pharaoh cuttlefish</name>
    <name type="synonym">Sepia pharaonis</name>
    <dbReference type="NCBI Taxonomy" id="158019"/>
    <lineage>
        <taxon>Eukaryota</taxon>
        <taxon>Metazoa</taxon>
        <taxon>Spiralia</taxon>
        <taxon>Lophotrochozoa</taxon>
        <taxon>Mollusca</taxon>
        <taxon>Cephalopoda</taxon>
        <taxon>Coleoidea</taxon>
        <taxon>Decapodiformes</taxon>
        <taxon>Sepiida</taxon>
        <taxon>Sepiina</taxon>
        <taxon>Sepiidae</taxon>
        <taxon>Acanthosepion</taxon>
    </lineage>
</organism>
<comment type="function">
    <text evidence="6">Specifically deaminates adenosine-37 to inosine in tRNA-Ala.</text>
</comment>
<evidence type="ECO:0000256" key="2">
    <source>
        <dbReference type="ARBA" id="ARBA00022723"/>
    </source>
</evidence>
<evidence type="ECO:0000313" key="14">
    <source>
        <dbReference type="EMBL" id="CAE1313414.1"/>
    </source>
</evidence>
<proteinExistence type="inferred from homology"/>
<evidence type="ECO:0000256" key="4">
    <source>
        <dbReference type="ARBA" id="ARBA00022833"/>
    </source>
</evidence>
<keyword evidence="15" id="KW-1185">Reference proteome</keyword>
<dbReference type="Proteomes" id="UP000597762">
    <property type="component" value="Unassembled WGS sequence"/>
</dbReference>
<dbReference type="PROSITE" id="PS50141">
    <property type="entry name" value="A_DEAMIN_EDITASE"/>
    <property type="match status" value="1"/>
</dbReference>
<evidence type="ECO:0000256" key="3">
    <source>
        <dbReference type="ARBA" id="ARBA00022801"/>
    </source>
</evidence>
<keyword evidence="3 14" id="KW-0378">Hydrolase</keyword>
<dbReference type="GO" id="GO:0046872">
    <property type="term" value="F:metal ion binding"/>
    <property type="evidence" value="ECO:0007669"/>
    <property type="project" value="UniProtKB-KW"/>
</dbReference>
<evidence type="ECO:0000256" key="10">
    <source>
        <dbReference type="ARBA" id="ARBA00041760"/>
    </source>
</evidence>
<comment type="catalytic activity">
    <reaction evidence="11">
        <text>adenosine(37) in tRNA(Ala) + H2O + H(+) = inosine(37) in tRNA(Ala) + NH4(+)</text>
        <dbReference type="Rhea" id="RHEA:50968"/>
        <dbReference type="Rhea" id="RHEA-COMP:12855"/>
        <dbReference type="Rhea" id="RHEA-COMP:12856"/>
        <dbReference type="ChEBI" id="CHEBI:15377"/>
        <dbReference type="ChEBI" id="CHEBI:15378"/>
        <dbReference type="ChEBI" id="CHEBI:28938"/>
        <dbReference type="ChEBI" id="CHEBI:74411"/>
        <dbReference type="ChEBI" id="CHEBI:82852"/>
        <dbReference type="EC" id="3.5.4.34"/>
    </reaction>
</comment>
<name>A0A812E2P8_ACAPH</name>
<dbReference type="SMART" id="SM00552">
    <property type="entry name" value="ADEAMc"/>
    <property type="match status" value="1"/>
</dbReference>
<dbReference type="Pfam" id="PF02137">
    <property type="entry name" value="A_deamin"/>
    <property type="match status" value="1"/>
</dbReference>
<comment type="caution">
    <text evidence="14">The sequence shown here is derived from an EMBL/GenBank/DDBJ whole genome shotgun (WGS) entry which is preliminary data.</text>
</comment>
<sequence>MALDLPDGSMKLKVVAMGTGTKCIGQSKMSKEGEILNDSHAEIISRRAFLRYLYQEIGSAYSKEGSDIFHLQSLQEGNLCVLKPGISFHFFMSHTPCGDASIFPKMTKEMSDCIGDECSSTNPHQPESEQKEIEPPLPEDSGEPLPKQAKIDAVQIHPEHSQLSASKLKLKDISSENEKMREETIREKCKTVPSNPPLIEDIFRTGAKCVPEGEQDEHAPGIRYHCVGVLRIKPGRGCRTLSLSCSDKMARWNILGCEGALLNHFLLKPIYFDSFILGRCPYSQEAMYRALMGRLQKKSEHLNLPENYHVHKPMIIQSSLEFPDGRDSQNSFNENSKNEKLDPCNTSIIWYMIGRKSFEEVAVNGKKQGVTQKNSHKPSSRLTICSKELFAEFKRILEISIKFNRVPQSLKEFSNKGSQYTYHTYKMAAKDYQRAWSELRRGPLKTWIQKSRELIQFTLK</sequence>
<comment type="cofactor">
    <cofactor evidence="5">
        <name>1D-myo-inositol hexakisphosphate</name>
        <dbReference type="ChEBI" id="CHEBI:58130"/>
    </cofactor>
</comment>
<keyword evidence="2" id="KW-0479">Metal-binding</keyword>
<dbReference type="EC" id="3.5.4.34" evidence="8"/>
<evidence type="ECO:0000256" key="6">
    <source>
        <dbReference type="ARBA" id="ARBA00037784"/>
    </source>
</evidence>
<dbReference type="GO" id="GO:0003723">
    <property type="term" value="F:RNA binding"/>
    <property type="evidence" value="ECO:0007669"/>
    <property type="project" value="InterPro"/>
</dbReference>
<evidence type="ECO:0000256" key="7">
    <source>
        <dbReference type="ARBA" id="ARBA00038326"/>
    </source>
</evidence>
<feature type="domain" description="A to I editase" evidence="13">
    <location>
        <begin position="16"/>
        <end position="457"/>
    </location>
</feature>
<gene>
    <name evidence="14" type="ORF">SPHA_64559</name>
</gene>
<comment type="similarity">
    <text evidence="7">Belongs to the ADAT1 family.</text>
</comment>
<accession>A0A812E2P8</accession>
<reference evidence="14" key="1">
    <citation type="submission" date="2021-01" db="EMBL/GenBank/DDBJ databases">
        <authorList>
            <person name="Li R."/>
            <person name="Bekaert M."/>
        </authorList>
    </citation>
    <scope>NUCLEOTIDE SEQUENCE</scope>
    <source>
        <strain evidence="14">Farmed</strain>
    </source>
</reference>
<feature type="region of interest" description="Disordered" evidence="12">
    <location>
        <begin position="114"/>
        <end position="145"/>
    </location>
</feature>
<dbReference type="PANTHER" id="PTHR46516:SF1">
    <property type="entry name" value="TRNA-SPECIFIC ADENOSINE DEAMINASE 1"/>
    <property type="match status" value="1"/>
</dbReference>